<evidence type="ECO:0000256" key="3">
    <source>
        <dbReference type="ARBA" id="ARBA00022630"/>
    </source>
</evidence>
<keyword evidence="7" id="KW-0472">Membrane</keyword>
<evidence type="ECO:0000313" key="10">
    <source>
        <dbReference type="EnsemblMetazoa" id="HelroP93524"/>
    </source>
</evidence>
<evidence type="ECO:0000313" key="9">
    <source>
        <dbReference type="EMBL" id="ESO12860.1"/>
    </source>
</evidence>
<dbReference type="Gene3D" id="3.30.560.10">
    <property type="entry name" value="Glucose Oxidase, domain 3"/>
    <property type="match status" value="1"/>
</dbReference>
<accession>T1G8W2</accession>
<dbReference type="Pfam" id="PF05199">
    <property type="entry name" value="GMC_oxred_C"/>
    <property type="match status" value="1"/>
</dbReference>
<reference evidence="10" key="3">
    <citation type="submission" date="2015-06" db="UniProtKB">
        <authorList>
            <consortium name="EnsemblMetazoa"/>
        </authorList>
    </citation>
    <scope>IDENTIFICATION</scope>
</reference>
<dbReference type="HOGENOM" id="CLU_002865_7_0_1"/>
<evidence type="ECO:0000256" key="4">
    <source>
        <dbReference type="ARBA" id="ARBA00022827"/>
    </source>
</evidence>
<dbReference type="Proteomes" id="UP000015101">
    <property type="component" value="Unassembled WGS sequence"/>
</dbReference>
<feature type="transmembrane region" description="Helical" evidence="7">
    <location>
        <begin position="6"/>
        <end position="30"/>
    </location>
</feature>
<evidence type="ECO:0000256" key="5">
    <source>
        <dbReference type="PIRSR" id="PIRSR000137-2"/>
    </source>
</evidence>
<dbReference type="PIRSF" id="PIRSF000137">
    <property type="entry name" value="Alcohol_oxidase"/>
    <property type="match status" value="1"/>
</dbReference>
<evidence type="ECO:0000256" key="1">
    <source>
        <dbReference type="ARBA" id="ARBA00001974"/>
    </source>
</evidence>
<keyword evidence="7" id="KW-1133">Transmembrane helix</keyword>
<dbReference type="STRING" id="6412.T1G8W2"/>
<dbReference type="InterPro" id="IPR000172">
    <property type="entry name" value="GMC_OxRdtase_N"/>
</dbReference>
<proteinExistence type="inferred from homology"/>
<dbReference type="EnsemblMetazoa" id="HelroT93524">
    <property type="protein sequence ID" value="HelroP93524"/>
    <property type="gene ID" value="HelroG93524"/>
</dbReference>
<dbReference type="GeneID" id="20217509"/>
<dbReference type="GO" id="GO:0050660">
    <property type="term" value="F:flavin adenine dinucleotide binding"/>
    <property type="evidence" value="ECO:0007669"/>
    <property type="project" value="InterPro"/>
</dbReference>
<protein>
    <recommendedName>
        <fullName evidence="8">Glucose-methanol-choline oxidoreductase N-terminal domain-containing protein</fullName>
    </recommendedName>
</protein>
<evidence type="ECO:0000256" key="7">
    <source>
        <dbReference type="SAM" id="Phobius"/>
    </source>
</evidence>
<dbReference type="PROSITE" id="PS00623">
    <property type="entry name" value="GMC_OXRED_1"/>
    <property type="match status" value="1"/>
</dbReference>
<dbReference type="InterPro" id="IPR012132">
    <property type="entry name" value="GMC_OxRdtase"/>
</dbReference>
<dbReference type="GO" id="GO:0016614">
    <property type="term" value="F:oxidoreductase activity, acting on CH-OH group of donors"/>
    <property type="evidence" value="ECO:0007669"/>
    <property type="project" value="InterPro"/>
</dbReference>
<keyword evidence="4 5" id="KW-0274">FAD</keyword>
<reference evidence="11" key="1">
    <citation type="submission" date="2012-12" db="EMBL/GenBank/DDBJ databases">
        <authorList>
            <person name="Hellsten U."/>
            <person name="Grimwood J."/>
            <person name="Chapman J.A."/>
            <person name="Shapiro H."/>
            <person name="Aerts A."/>
            <person name="Otillar R.P."/>
            <person name="Terry A.Y."/>
            <person name="Boore J.L."/>
            <person name="Simakov O."/>
            <person name="Marletaz F."/>
            <person name="Cho S.-J."/>
            <person name="Edsinger-Gonzales E."/>
            <person name="Havlak P."/>
            <person name="Kuo D.-H."/>
            <person name="Larsson T."/>
            <person name="Lv J."/>
            <person name="Arendt D."/>
            <person name="Savage R."/>
            <person name="Osoegawa K."/>
            <person name="de Jong P."/>
            <person name="Lindberg D.R."/>
            <person name="Seaver E.C."/>
            <person name="Weisblat D.A."/>
            <person name="Putnam N.H."/>
            <person name="Grigoriev I.V."/>
            <person name="Rokhsar D.S."/>
        </authorList>
    </citation>
    <scope>NUCLEOTIDE SEQUENCE</scope>
</reference>
<keyword evidence="7" id="KW-0812">Transmembrane</keyword>
<organism evidence="10 11">
    <name type="scientific">Helobdella robusta</name>
    <name type="common">Californian leech</name>
    <dbReference type="NCBI Taxonomy" id="6412"/>
    <lineage>
        <taxon>Eukaryota</taxon>
        <taxon>Metazoa</taxon>
        <taxon>Spiralia</taxon>
        <taxon>Lophotrochozoa</taxon>
        <taxon>Annelida</taxon>
        <taxon>Clitellata</taxon>
        <taxon>Hirudinea</taxon>
        <taxon>Rhynchobdellida</taxon>
        <taxon>Glossiphoniidae</taxon>
        <taxon>Helobdella</taxon>
    </lineage>
</organism>
<dbReference type="PANTHER" id="PTHR11552:SF147">
    <property type="entry name" value="CHOLINE DEHYDROGENASE, MITOCHONDRIAL"/>
    <property type="match status" value="1"/>
</dbReference>
<dbReference type="AlphaFoldDB" id="T1G8W2"/>
<dbReference type="Gene3D" id="3.50.50.60">
    <property type="entry name" value="FAD/NAD(P)-binding domain"/>
    <property type="match status" value="1"/>
</dbReference>
<dbReference type="RefSeq" id="XP_009009580.1">
    <property type="nucleotide sequence ID" value="XM_009011332.1"/>
</dbReference>
<evidence type="ECO:0000256" key="2">
    <source>
        <dbReference type="ARBA" id="ARBA00010790"/>
    </source>
</evidence>
<evidence type="ECO:0000256" key="6">
    <source>
        <dbReference type="RuleBase" id="RU003968"/>
    </source>
</evidence>
<dbReference type="CTD" id="20217509"/>
<dbReference type="InParanoid" id="T1G8W2"/>
<feature type="binding site" evidence="5">
    <location>
        <position position="129"/>
    </location>
    <ligand>
        <name>FAD</name>
        <dbReference type="ChEBI" id="CHEBI:57692"/>
    </ligand>
</feature>
<dbReference type="KEGG" id="hro:HELRODRAFT_93524"/>
<sequence>MSIGKYIPAIIVVGIGLTFYRLLGLGDYFVELIKAKELQKEYDYIIVGGGTAGAVLAARLADNKDFNILLVEAGSNPSSNPLVDIPLMADSIRTPQLDWHHKTVPQKFACKGHVDQSAIIHSGKGLGGTSNINYMQYLRGSRYDYDGWALNGAAGWAYKDVLPYFIKSEDQQNGEFVRTVFHGFGGRLAVKDVGPTTMNQIMGLCFKEISLKKRDLNGKNQFGWGPTQATIRNGVRWSTFKAYLKRYMNAPNLHVVTDTFAEKILFEGKRADSIVLKHEKKTEVVKAKKEIILTAGTVGTTKLLLLSGVGPKTHLQKLKIPVVADLPVGENLQDQVVGDGIEYYTPYPGVSITINMADSLLSSWAYSLFGTEVTTSLAGMKSSPRFREATAYIRLRHQPPNIKYPLLALHIAANPQAYEATSKLHTAHDLFQTWAEIHGKPLSREGFTIFPVLLHPRSRGTIRLNTTNPEDPPLIDPNYLSEEIDIKILTEGFQFARRLLHTQVMKDWEFKLTNRLLPECQKYGNYTNAYVECHLRHITIPGGNLVGTCKMGALNDPRAVVDPILRVRGLKGLRVADASIIPTSMSADTYATQVMIAEKAADFILEKDTVRSIKEYFKHLIESRHKKIMDDEEAEEAHTAKKS</sequence>
<comment type="cofactor">
    <cofactor evidence="1 5">
        <name>FAD</name>
        <dbReference type="ChEBI" id="CHEBI:57692"/>
    </cofactor>
</comment>
<evidence type="ECO:0000313" key="11">
    <source>
        <dbReference type="Proteomes" id="UP000015101"/>
    </source>
</evidence>
<keyword evidence="3 6" id="KW-0285">Flavoprotein</keyword>
<name>T1G8W2_HELRO</name>
<dbReference type="OMA" id="QWDANAY"/>
<dbReference type="SUPFAM" id="SSF51905">
    <property type="entry name" value="FAD/NAD(P)-binding domain"/>
    <property type="match status" value="1"/>
</dbReference>
<reference evidence="9 11" key="2">
    <citation type="journal article" date="2013" name="Nature">
        <title>Insights into bilaterian evolution from three spiralian genomes.</title>
        <authorList>
            <person name="Simakov O."/>
            <person name="Marletaz F."/>
            <person name="Cho S.J."/>
            <person name="Edsinger-Gonzales E."/>
            <person name="Havlak P."/>
            <person name="Hellsten U."/>
            <person name="Kuo D.H."/>
            <person name="Larsson T."/>
            <person name="Lv J."/>
            <person name="Arendt D."/>
            <person name="Savage R."/>
            <person name="Osoegawa K."/>
            <person name="de Jong P."/>
            <person name="Grimwood J."/>
            <person name="Chapman J.A."/>
            <person name="Shapiro H."/>
            <person name="Aerts A."/>
            <person name="Otillar R.P."/>
            <person name="Terry A.Y."/>
            <person name="Boore J.L."/>
            <person name="Grigoriev I.V."/>
            <person name="Lindberg D.R."/>
            <person name="Seaver E.C."/>
            <person name="Weisblat D.A."/>
            <person name="Putnam N.H."/>
            <person name="Rokhsar D.S."/>
        </authorList>
    </citation>
    <scope>NUCLEOTIDE SEQUENCE</scope>
</reference>
<dbReference type="SUPFAM" id="SSF54373">
    <property type="entry name" value="FAD-linked reductases, C-terminal domain"/>
    <property type="match status" value="1"/>
</dbReference>
<evidence type="ECO:0000259" key="8">
    <source>
        <dbReference type="PROSITE" id="PS00623"/>
    </source>
</evidence>
<dbReference type="eggNOG" id="KOG1238">
    <property type="taxonomic scope" value="Eukaryota"/>
</dbReference>
<dbReference type="InterPro" id="IPR007867">
    <property type="entry name" value="GMC_OxRtase_C"/>
</dbReference>
<dbReference type="GO" id="GO:0016491">
    <property type="term" value="F:oxidoreductase activity"/>
    <property type="evidence" value="ECO:0000318"/>
    <property type="project" value="GO_Central"/>
</dbReference>
<dbReference type="InterPro" id="IPR036188">
    <property type="entry name" value="FAD/NAD-bd_sf"/>
</dbReference>
<dbReference type="EMBL" id="AMQM01000252">
    <property type="status" value="NOT_ANNOTATED_CDS"/>
    <property type="molecule type" value="Genomic_DNA"/>
</dbReference>
<comment type="similarity">
    <text evidence="2 6">Belongs to the GMC oxidoreductase family.</text>
</comment>
<feature type="domain" description="Glucose-methanol-choline oxidoreductase N-terminal" evidence="8">
    <location>
        <begin position="123"/>
        <end position="146"/>
    </location>
</feature>
<dbReference type="PANTHER" id="PTHR11552">
    <property type="entry name" value="GLUCOSE-METHANOL-CHOLINE GMC OXIDOREDUCTASE"/>
    <property type="match status" value="1"/>
</dbReference>
<dbReference type="Pfam" id="PF00732">
    <property type="entry name" value="GMC_oxred_N"/>
    <property type="match status" value="1"/>
</dbReference>
<gene>
    <name evidence="10" type="primary">20217509</name>
    <name evidence="9" type="ORF">HELRODRAFT_93524</name>
</gene>
<keyword evidence="11" id="KW-1185">Reference proteome</keyword>
<dbReference type="EMBL" id="KB095811">
    <property type="protein sequence ID" value="ESO12860.1"/>
    <property type="molecule type" value="Genomic_DNA"/>
</dbReference>
<dbReference type="OrthoDB" id="269227at2759"/>